<dbReference type="InterPro" id="IPR017896">
    <property type="entry name" value="4Fe4S_Fe-S-bd"/>
</dbReference>
<dbReference type="AlphaFoldDB" id="A0A7C4BAD9"/>
<proteinExistence type="predicted"/>
<dbReference type="EMBL" id="DTFI01000141">
    <property type="protein sequence ID" value="HGI43877.1"/>
    <property type="molecule type" value="Genomic_DNA"/>
</dbReference>
<accession>A0A7C4BAD9</accession>
<dbReference type="InterPro" id="IPR017900">
    <property type="entry name" value="4Fe4S_Fe_S_CS"/>
</dbReference>
<gene>
    <name evidence="2" type="ORF">ENV17_05795</name>
</gene>
<dbReference type="GO" id="GO:0016491">
    <property type="term" value="F:oxidoreductase activity"/>
    <property type="evidence" value="ECO:0007669"/>
    <property type="project" value="UniProtKB-ARBA"/>
</dbReference>
<sequence length="142" mass="15357">MGLVPPPERMERGPVAVAECVEEIPCDICAAVCRLGAVSVEGLRGRPRIDWDRCTGCGVCVGACPGQAMFVVSLAGGEGRVTLPYEFLPRLAPGMRVKLLGRRGEELGVGEVERVFEVNKTQVVTVKVPRELVMEVRAVWPL</sequence>
<dbReference type="PROSITE" id="PS51379">
    <property type="entry name" value="4FE4S_FER_2"/>
    <property type="match status" value="1"/>
</dbReference>
<evidence type="ECO:0000259" key="1">
    <source>
        <dbReference type="PROSITE" id="PS51379"/>
    </source>
</evidence>
<dbReference type="Gene3D" id="3.30.70.20">
    <property type="match status" value="1"/>
</dbReference>
<protein>
    <submittedName>
        <fullName evidence="2">Ferredoxin</fullName>
    </submittedName>
</protein>
<feature type="domain" description="4Fe-4S ferredoxin-type" evidence="1">
    <location>
        <begin position="45"/>
        <end position="74"/>
    </location>
</feature>
<dbReference type="PROSITE" id="PS00198">
    <property type="entry name" value="4FE4S_FER_1"/>
    <property type="match status" value="1"/>
</dbReference>
<comment type="caution">
    <text evidence="2">The sequence shown here is derived from an EMBL/GenBank/DDBJ whole genome shotgun (WGS) entry which is preliminary data.</text>
</comment>
<name>A0A7C4BAD9_THEPE</name>
<evidence type="ECO:0000313" key="2">
    <source>
        <dbReference type="EMBL" id="HGI43877.1"/>
    </source>
</evidence>
<dbReference type="Pfam" id="PF00037">
    <property type="entry name" value="Fer4"/>
    <property type="match status" value="1"/>
</dbReference>
<organism evidence="2">
    <name type="scientific">Thermofilum pendens</name>
    <dbReference type="NCBI Taxonomy" id="2269"/>
    <lineage>
        <taxon>Archaea</taxon>
        <taxon>Thermoproteota</taxon>
        <taxon>Thermoprotei</taxon>
        <taxon>Thermofilales</taxon>
        <taxon>Thermofilaceae</taxon>
        <taxon>Thermofilum</taxon>
    </lineage>
</organism>
<reference evidence="2" key="1">
    <citation type="journal article" date="2020" name="mSystems">
        <title>Genome- and Community-Level Interaction Insights into Carbon Utilization and Element Cycling Functions of Hydrothermarchaeota in Hydrothermal Sediment.</title>
        <authorList>
            <person name="Zhou Z."/>
            <person name="Liu Y."/>
            <person name="Xu W."/>
            <person name="Pan J."/>
            <person name="Luo Z.H."/>
            <person name="Li M."/>
        </authorList>
    </citation>
    <scope>NUCLEOTIDE SEQUENCE [LARGE SCALE GENOMIC DNA]</scope>
    <source>
        <strain evidence="2">SpSt-735</strain>
    </source>
</reference>
<dbReference type="SUPFAM" id="SSF54862">
    <property type="entry name" value="4Fe-4S ferredoxins"/>
    <property type="match status" value="1"/>
</dbReference>